<reference evidence="1 2" key="1">
    <citation type="submission" date="2018-04" db="EMBL/GenBank/DDBJ databases">
        <authorList>
            <person name="Vogel A."/>
        </authorList>
    </citation>
    <scope>NUCLEOTIDE SEQUENCE [LARGE SCALE GENOMIC DNA]</scope>
</reference>
<keyword evidence="2" id="KW-1185">Reference proteome</keyword>
<dbReference type="AlphaFoldDB" id="A0A484K373"/>
<proteinExistence type="predicted"/>
<name>A0A484K373_9ASTE</name>
<dbReference type="EMBL" id="OOIL02000104">
    <property type="protein sequence ID" value="VFQ60113.1"/>
    <property type="molecule type" value="Genomic_DNA"/>
</dbReference>
<evidence type="ECO:0008006" key="3">
    <source>
        <dbReference type="Google" id="ProtNLM"/>
    </source>
</evidence>
<sequence>MVNSRSSATDGNPNVGNTLAQQSDTLAAIAARLDILDELQVKVAALEVHNRNPTTKKKKIYADNFEEESESYSRRHFWPPYAKIEFPQFSGGDPRDWILNAEKYFWHYETLDEEKMDIVS</sequence>
<dbReference type="Proteomes" id="UP000595140">
    <property type="component" value="Unassembled WGS sequence"/>
</dbReference>
<evidence type="ECO:0000313" key="1">
    <source>
        <dbReference type="EMBL" id="VFQ60113.1"/>
    </source>
</evidence>
<organism evidence="1 2">
    <name type="scientific">Cuscuta campestris</name>
    <dbReference type="NCBI Taxonomy" id="132261"/>
    <lineage>
        <taxon>Eukaryota</taxon>
        <taxon>Viridiplantae</taxon>
        <taxon>Streptophyta</taxon>
        <taxon>Embryophyta</taxon>
        <taxon>Tracheophyta</taxon>
        <taxon>Spermatophyta</taxon>
        <taxon>Magnoliopsida</taxon>
        <taxon>eudicotyledons</taxon>
        <taxon>Gunneridae</taxon>
        <taxon>Pentapetalae</taxon>
        <taxon>asterids</taxon>
        <taxon>lamiids</taxon>
        <taxon>Solanales</taxon>
        <taxon>Convolvulaceae</taxon>
        <taxon>Cuscuteae</taxon>
        <taxon>Cuscuta</taxon>
        <taxon>Cuscuta subgen. Grammica</taxon>
        <taxon>Cuscuta sect. Cleistogrammica</taxon>
    </lineage>
</organism>
<evidence type="ECO:0000313" key="2">
    <source>
        <dbReference type="Proteomes" id="UP000595140"/>
    </source>
</evidence>
<gene>
    <name evidence="1" type="ORF">CCAM_LOCUS1889</name>
</gene>
<accession>A0A484K373</accession>
<dbReference type="OrthoDB" id="1745472at2759"/>
<protein>
    <recommendedName>
        <fullName evidence="3">Retrotransposon gag domain-containing protein</fullName>
    </recommendedName>
</protein>